<comment type="subcellular location">
    <subcellularLocation>
        <location evidence="1">Periplasm</location>
    </subcellularLocation>
</comment>
<dbReference type="Pfam" id="PF13416">
    <property type="entry name" value="SBP_bac_8"/>
    <property type="match status" value="1"/>
</dbReference>
<dbReference type="EMBL" id="PZZZ01000006">
    <property type="protein sequence ID" value="PTM93555.1"/>
    <property type="molecule type" value="Genomic_DNA"/>
</dbReference>
<gene>
    <name evidence="4" type="ORF">C7449_106241</name>
</gene>
<keyword evidence="5" id="KW-1185">Reference proteome</keyword>
<evidence type="ECO:0000256" key="1">
    <source>
        <dbReference type="ARBA" id="ARBA00004418"/>
    </source>
</evidence>
<dbReference type="AlphaFoldDB" id="A0A2T5B3J7"/>
<protein>
    <submittedName>
        <fullName evidence="4">Carbohydrate ABC transporter substrate-binding protein (CUT1 family)</fullName>
    </submittedName>
</protein>
<accession>A0A2T5B3J7</accession>
<proteinExistence type="inferred from homology"/>
<dbReference type="Gene3D" id="3.40.190.10">
    <property type="entry name" value="Periplasmic binding protein-like II"/>
    <property type="match status" value="1"/>
</dbReference>
<evidence type="ECO:0000256" key="2">
    <source>
        <dbReference type="ARBA" id="ARBA00008520"/>
    </source>
</evidence>
<dbReference type="RefSeq" id="WP_170115911.1">
    <property type="nucleotide sequence ID" value="NZ_JBHEEX010000005.1"/>
</dbReference>
<dbReference type="GO" id="GO:0042597">
    <property type="term" value="C:periplasmic space"/>
    <property type="evidence" value="ECO:0007669"/>
    <property type="project" value="UniProtKB-SubCell"/>
</dbReference>
<dbReference type="PANTHER" id="PTHR43649">
    <property type="entry name" value="ARABINOSE-BINDING PROTEIN-RELATED"/>
    <property type="match status" value="1"/>
</dbReference>
<name>A0A2T5B3J7_MYCDI</name>
<reference evidence="4 5" key="1">
    <citation type="submission" date="2018-04" db="EMBL/GenBank/DDBJ databases">
        <title>Genomic Encyclopedia of Type Strains, Phase IV (KMG-IV): sequencing the most valuable type-strain genomes for metagenomic binning, comparative biology and taxonomic classification.</title>
        <authorList>
            <person name="Goeker M."/>
        </authorList>
    </citation>
    <scope>NUCLEOTIDE SEQUENCE [LARGE SCALE GENOMIC DNA]</scope>
    <source>
        <strain evidence="4 5">DSM 7138</strain>
    </source>
</reference>
<dbReference type="PROSITE" id="PS51318">
    <property type="entry name" value="TAT"/>
    <property type="match status" value="1"/>
</dbReference>
<keyword evidence="3" id="KW-0574">Periplasm</keyword>
<organism evidence="4 5">
    <name type="scientific">Mycoplana dimorpha</name>
    <dbReference type="NCBI Taxonomy" id="28320"/>
    <lineage>
        <taxon>Bacteria</taxon>
        <taxon>Pseudomonadati</taxon>
        <taxon>Pseudomonadota</taxon>
        <taxon>Alphaproteobacteria</taxon>
        <taxon>Hyphomicrobiales</taxon>
        <taxon>Rhizobiaceae</taxon>
        <taxon>Mycoplana</taxon>
    </lineage>
</organism>
<evidence type="ECO:0000313" key="4">
    <source>
        <dbReference type="EMBL" id="PTM93555.1"/>
    </source>
</evidence>
<dbReference type="InterPro" id="IPR050490">
    <property type="entry name" value="Bact_solute-bd_prot1"/>
</dbReference>
<dbReference type="InterPro" id="IPR006311">
    <property type="entry name" value="TAT_signal"/>
</dbReference>
<dbReference type="Proteomes" id="UP000241247">
    <property type="component" value="Unassembled WGS sequence"/>
</dbReference>
<dbReference type="PANTHER" id="PTHR43649:SF12">
    <property type="entry name" value="DIACETYLCHITOBIOSE BINDING PROTEIN DASA"/>
    <property type="match status" value="1"/>
</dbReference>
<comment type="similarity">
    <text evidence="2">Belongs to the bacterial solute-binding protein 1 family.</text>
</comment>
<dbReference type="InterPro" id="IPR006059">
    <property type="entry name" value="SBP"/>
</dbReference>
<evidence type="ECO:0000313" key="5">
    <source>
        <dbReference type="Proteomes" id="UP000241247"/>
    </source>
</evidence>
<comment type="caution">
    <text evidence="4">The sequence shown here is derived from an EMBL/GenBank/DDBJ whole genome shotgun (WGS) entry which is preliminary data.</text>
</comment>
<evidence type="ECO:0000256" key="3">
    <source>
        <dbReference type="ARBA" id="ARBA00022764"/>
    </source>
</evidence>
<sequence>MVEISRRGLLAGSAAVAAATVVGARPALSSDATIEISSIWGPDKPFQKVVDAFNALKTGVTVTNRFDGDYETATAKALAGIAAGKPPAMMTTGWKFGYYARRTLGARDLNEIDSEKAASIIANFVPSLMPLVTIDGAVIGLPWAMSTPITFINSALWQEAGLDANLPDYPDTDWLYEAARKLDAALKGKHATYRSALALSNNEWTSQSFIQNAGGYIIDPDGKLALNSAEAVRGMELFCQPAHEGLWTPVSGKEQDAAFESGALAICTTSSTRAASFPFGAAKAITARFPGIPGQARKMNSGGNFLAVYARNDEQAKASLAFLEFCASAEGQKIWSEVGYLNTSVHDIPLINDFMKPAAGQLQDGLTAETIWPGKRGLEGQTIWRKWVSRMLMKEVDVQAGLKGAHDELAAVLQDA</sequence>
<dbReference type="SUPFAM" id="SSF53850">
    <property type="entry name" value="Periplasmic binding protein-like II"/>
    <property type="match status" value="1"/>
</dbReference>